<evidence type="ECO:0000256" key="3">
    <source>
        <dbReference type="ARBA" id="ARBA00023125"/>
    </source>
</evidence>
<comment type="similarity">
    <text evidence="1">Belongs to the LysR transcriptional regulatory family.</text>
</comment>
<sequence length="303" mass="33904">MLSSQEIAFFITLAQSKSLAAAARKLNVTPPSVSQRLQALEQKLNVKLVERGTRAISLTSEGELIFEEGRQVLQQIELLEEKVQQNKLALSGKLRIIAPVGYGTERIAPIAAQFQKEHPDLTIDLHLSDAPSWSQIDPPDIIIFIGQLKDSSLKRILLSENKRFLVASPTYLATADTIRTPHDLLQHQCIALNENDDDLTMWKFTHNATGEDVSVRITPSLTSNIGPVVKHWALAGYGIIQRSEWDIVEDLKTGRLVKLLPDYKLPNANIVALVSSTQEKRPAKVNRFIDRLKRSLSQRNDAH</sequence>
<comment type="caution">
    <text evidence="6">The sequence shown here is derived from an EMBL/GenBank/DDBJ whole genome shotgun (WGS) entry which is preliminary data.</text>
</comment>
<evidence type="ECO:0000313" key="6">
    <source>
        <dbReference type="EMBL" id="TDR15622.1"/>
    </source>
</evidence>
<dbReference type="SUPFAM" id="SSF46785">
    <property type="entry name" value="Winged helix' DNA-binding domain"/>
    <property type="match status" value="1"/>
</dbReference>
<dbReference type="GO" id="GO:0003700">
    <property type="term" value="F:DNA-binding transcription factor activity"/>
    <property type="evidence" value="ECO:0007669"/>
    <property type="project" value="InterPro"/>
</dbReference>
<evidence type="ECO:0000313" key="7">
    <source>
        <dbReference type="Proteomes" id="UP000295729"/>
    </source>
</evidence>
<gene>
    <name evidence="6" type="ORF">C8D85_0996</name>
</gene>
<keyword evidence="7" id="KW-1185">Reference proteome</keyword>
<dbReference type="GO" id="GO:0003677">
    <property type="term" value="F:DNA binding"/>
    <property type="evidence" value="ECO:0007669"/>
    <property type="project" value="UniProtKB-KW"/>
</dbReference>
<dbReference type="Pfam" id="PF03466">
    <property type="entry name" value="LysR_substrate"/>
    <property type="match status" value="1"/>
</dbReference>
<dbReference type="AlphaFoldDB" id="A0A4R6X912"/>
<evidence type="ECO:0000256" key="1">
    <source>
        <dbReference type="ARBA" id="ARBA00009437"/>
    </source>
</evidence>
<dbReference type="PROSITE" id="PS50931">
    <property type="entry name" value="HTH_LYSR"/>
    <property type="match status" value="1"/>
</dbReference>
<dbReference type="InterPro" id="IPR000847">
    <property type="entry name" value="LysR_HTH_N"/>
</dbReference>
<dbReference type="PANTHER" id="PTHR30537:SF5">
    <property type="entry name" value="HTH-TYPE TRANSCRIPTIONAL ACTIVATOR TTDR-RELATED"/>
    <property type="match status" value="1"/>
</dbReference>
<keyword evidence="3 6" id="KW-0238">DNA-binding</keyword>
<dbReference type="Pfam" id="PF00126">
    <property type="entry name" value="HTH_1"/>
    <property type="match status" value="1"/>
</dbReference>
<dbReference type="RefSeq" id="WP_133560223.1">
    <property type="nucleotide sequence ID" value="NZ_SNZA01000001.1"/>
</dbReference>
<dbReference type="OrthoDB" id="9815676at2"/>
<protein>
    <submittedName>
        <fullName evidence="6">DNA-binding transcriptional LysR family regulator</fullName>
    </submittedName>
</protein>
<accession>A0A4R6X912</accession>
<dbReference type="EMBL" id="SNZA01000001">
    <property type="protein sequence ID" value="TDR15622.1"/>
    <property type="molecule type" value="Genomic_DNA"/>
</dbReference>
<reference evidence="6 7" key="1">
    <citation type="submission" date="2019-03" db="EMBL/GenBank/DDBJ databases">
        <title>Genomic Encyclopedia of Type Strains, Phase IV (KMG-IV): sequencing the most valuable type-strain genomes for metagenomic binning, comparative biology and taxonomic classification.</title>
        <authorList>
            <person name="Goeker M."/>
        </authorList>
    </citation>
    <scope>NUCLEOTIDE SEQUENCE [LARGE SCALE GENOMIC DNA]</scope>
    <source>
        <strain evidence="6 7">DSM 5604</strain>
    </source>
</reference>
<keyword evidence="4" id="KW-0804">Transcription</keyword>
<dbReference type="PANTHER" id="PTHR30537">
    <property type="entry name" value="HTH-TYPE TRANSCRIPTIONAL REGULATOR"/>
    <property type="match status" value="1"/>
</dbReference>
<dbReference type="Proteomes" id="UP000295729">
    <property type="component" value="Unassembled WGS sequence"/>
</dbReference>
<dbReference type="FunFam" id="1.10.10.10:FF:000001">
    <property type="entry name" value="LysR family transcriptional regulator"/>
    <property type="match status" value="1"/>
</dbReference>
<dbReference type="Gene3D" id="1.10.10.10">
    <property type="entry name" value="Winged helix-like DNA-binding domain superfamily/Winged helix DNA-binding domain"/>
    <property type="match status" value="1"/>
</dbReference>
<dbReference type="InterPro" id="IPR036388">
    <property type="entry name" value="WH-like_DNA-bd_sf"/>
</dbReference>
<dbReference type="SUPFAM" id="SSF53850">
    <property type="entry name" value="Periplasmic binding protein-like II"/>
    <property type="match status" value="1"/>
</dbReference>
<dbReference type="PRINTS" id="PR00039">
    <property type="entry name" value="HTHLYSR"/>
</dbReference>
<organism evidence="6 7">
    <name type="scientific">Marinomonas communis</name>
    <dbReference type="NCBI Taxonomy" id="28254"/>
    <lineage>
        <taxon>Bacteria</taxon>
        <taxon>Pseudomonadati</taxon>
        <taxon>Pseudomonadota</taxon>
        <taxon>Gammaproteobacteria</taxon>
        <taxon>Oceanospirillales</taxon>
        <taxon>Oceanospirillaceae</taxon>
        <taxon>Marinomonas</taxon>
    </lineage>
</organism>
<keyword evidence="2" id="KW-0805">Transcription regulation</keyword>
<name>A0A4R6X912_9GAMM</name>
<dbReference type="InterPro" id="IPR005119">
    <property type="entry name" value="LysR_subst-bd"/>
</dbReference>
<dbReference type="Gene3D" id="3.40.190.290">
    <property type="match status" value="1"/>
</dbReference>
<proteinExistence type="inferred from homology"/>
<evidence type="ECO:0000256" key="2">
    <source>
        <dbReference type="ARBA" id="ARBA00023015"/>
    </source>
</evidence>
<feature type="domain" description="HTH lysR-type" evidence="5">
    <location>
        <begin position="1"/>
        <end position="59"/>
    </location>
</feature>
<evidence type="ECO:0000256" key="4">
    <source>
        <dbReference type="ARBA" id="ARBA00023163"/>
    </source>
</evidence>
<dbReference type="InterPro" id="IPR036390">
    <property type="entry name" value="WH_DNA-bd_sf"/>
</dbReference>
<evidence type="ECO:0000259" key="5">
    <source>
        <dbReference type="PROSITE" id="PS50931"/>
    </source>
</evidence>
<dbReference type="InterPro" id="IPR058163">
    <property type="entry name" value="LysR-type_TF_proteobact-type"/>
</dbReference>